<accession>A0A7C5DAP6</accession>
<comment type="caution">
    <text evidence="1">The sequence shown here is derived from an EMBL/GenBank/DDBJ whole genome shotgun (WGS) entry which is preliminary data.</text>
</comment>
<dbReference type="AlphaFoldDB" id="A0A7C5DAP6"/>
<organism evidence="1">
    <name type="scientific">candidate division WOR-3 bacterium</name>
    <dbReference type="NCBI Taxonomy" id="2052148"/>
    <lineage>
        <taxon>Bacteria</taxon>
        <taxon>Bacteria division WOR-3</taxon>
    </lineage>
</organism>
<protein>
    <submittedName>
        <fullName evidence="1">Uncharacterized protein</fullName>
    </submittedName>
</protein>
<reference evidence="1" key="1">
    <citation type="journal article" date="2020" name="mSystems">
        <title>Genome- and Community-Level Interaction Insights into Carbon Utilization and Element Cycling Functions of Hydrothermarchaeota in Hydrothermal Sediment.</title>
        <authorList>
            <person name="Zhou Z."/>
            <person name="Liu Y."/>
            <person name="Xu W."/>
            <person name="Pan J."/>
            <person name="Luo Z.H."/>
            <person name="Li M."/>
        </authorList>
    </citation>
    <scope>NUCLEOTIDE SEQUENCE [LARGE SCALE GENOMIC DNA]</scope>
    <source>
        <strain evidence="1">HyVt-74</strain>
    </source>
</reference>
<gene>
    <name evidence="1" type="ORF">ENL19_01130</name>
</gene>
<evidence type="ECO:0000313" key="1">
    <source>
        <dbReference type="EMBL" id="HHE04646.1"/>
    </source>
</evidence>
<sequence length="166" mass="19325">MNILLFLLLAIKPEGFFEYQGEIFDLKTKSQYVGYGKLNLTLRERISSTYFRTDLVYTSYHGKTQYDLTDFMPEYGLPPIPFTYNSRLYFRNAFLRIRISPLTFQLGRQQIGWGTGYAFNPTNVFQKKSILDPSYELDGVDALRMFLDIAGSFDVDLLYIPENSID</sequence>
<dbReference type="EMBL" id="DRTB01000078">
    <property type="protein sequence ID" value="HHE04646.1"/>
    <property type="molecule type" value="Genomic_DNA"/>
</dbReference>
<feature type="non-terminal residue" evidence="1">
    <location>
        <position position="166"/>
    </location>
</feature>
<dbReference type="Proteomes" id="UP000886110">
    <property type="component" value="Unassembled WGS sequence"/>
</dbReference>
<name>A0A7C5DAP6_UNCW3</name>
<proteinExistence type="predicted"/>